<dbReference type="Gene3D" id="3.40.50.150">
    <property type="entry name" value="Vaccinia Virus protein VP39"/>
    <property type="match status" value="1"/>
</dbReference>
<gene>
    <name evidence="4" type="ORF">ACFFOL_09275</name>
</gene>
<organism evidence="4 5">
    <name type="scientific">Halobaculum roseum</name>
    <dbReference type="NCBI Taxonomy" id="2175149"/>
    <lineage>
        <taxon>Archaea</taxon>
        <taxon>Methanobacteriati</taxon>
        <taxon>Methanobacteriota</taxon>
        <taxon>Stenosarchaea group</taxon>
        <taxon>Halobacteria</taxon>
        <taxon>Halobacteriales</taxon>
        <taxon>Haloferacaceae</taxon>
        <taxon>Halobaculum</taxon>
    </lineage>
</organism>
<dbReference type="Pfam" id="PF08242">
    <property type="entry name" value="Methyltransf_12"/>
    <property type="match status" value="1"/>
</dbReference>
<dbReference type="EMBL" id="JBHMAJ010000006">
    <property type="protein sequence ID" value="MFB9824354.1"/>
    <property type="molecule type" value="Genomic_DNA"/>
</dbReference>
<feature type="domain" description="DUF8157" evidence="2">
    <location>
        <begin position="19"/>
        <end position="70"/>
    </location>
</feature>
<sequence length="489" mass="53887">MSAATTSGGRGVVAVSVDREALRDTAKYLRNARPVDPDEVYEYLPDRPHPAVVRTALREEAFDLGLYEREDGTFVPANDEPVDPPGWSPGSFPDEHVETVEDLLFERYGLDWHEGDSGDALRETIDRLKEDYYRGRPVEYDADAALAYAVYHQPDFYAAVGYVLDRLADRGLLPRTLRVLDVGAGTGGPALGLFDYLPEDALVDYHAIEPSANADVLEEVLADTRPNVHTTIHRETAEAFDPEAVGDVDLVLFGNVLSELDDPAAVASRYLDALAADGSCVMLAPADLNTSTELRRVERALTPPEGDVSVYAPDLRLWPGDAPEDRGWSFEERPDLSTPSFQRKLDDAATRAYDEEPGTYVNTDVRFSWAILRPDGERRHPVVASAERHHRLADSEEHVTDRVNLLAVKLSGDLTDDADANPLFKVGDGSEELEHYLVLTGESSLNRDLREAPYGAVLSVENVLILWNDDEGAYNLVCGKETVVDIVAA</sequence>
<protein>
    <submittedName>
        <fullName evidence="4">Small ribosomal subunit Rsm22 family protein</fullName>
    </submittedName>
</protein>
<evidence type="ECO:0000313" key="5">
    <source>
        <dbReference type="Proteomes" id="UP001589595"/>
    </source>
</evidence>
<dbReference type="Pfam" id="PF26487">
    <property type="entry name" value="DUF8157_C"/>
    <property type="match status" value="1"/>
</dbReference>
<name>A0ABD5MPN9_9EURY</name>
<dbReference type="CDD" id="cd02440">
    <property type="entry name" value="AdoMet_MTases"/>
    <property type="match status" value="1"/>
</dbReference>
<dbReference type="InterPro" id="IPR013217">
    <property type="entry name" value="Methyltransf_12"/>
</dbReference>
<dbReference type="SUPFAM" id="SSF53335">
    <property type="entry name" value="S-adenosyl-L-methionine-dependent methyltransferases"/>
    <property type="match status" value="1"/>
</dbReference>
<keyword evidence="5" id="KW-1185">Reference proteome</keyword>
<comment type="caution">
    <text evidence="4">The sequence shown here is derived from an EMBL/GenBank/DDBJ whole genome shotgun (WGS) entry which is preliminary data.</text>
</comment>
<feature type="domain" description="DUF8157" evidence="3">
    <location>
        <begin position="393"/>
        <end position="486"/>
    </location>
</feature>
<proteinExistence type="predicted"/>
<feature type="domain" description="Methyltransferase type 12" evidence="1">
    <location>
        <begin position="180"/>
        <end position="279"/>
    </location>
</feature>
<dbReference type="InterPro" id="IPR058959">
    <property type="entry name" value="DUF8157_C"/>
</dbReference>
<accession>A0ABD5MPN9</accession>
<evidence type="ECO:0000259" key="2">
    <source>
        <dbReference type="Pfam" id="PF26486"/>
    </source>
</evidence>
<dbReference type="Pfam" id="PF26486">
    <property type="entry name" value="DUF8157"/>
    <property type="match status" value="1"/>
</dbReference>
<reference evidence="4" key="1">
    <citation type="submission" date="2024-09" db="EMBL/GenBank/DDBJ databases">
        <authorList>
            <person name="Sun Q."/>
        </authorList>
    </citation>
    <scope>NUCLEOTIDE SEQUENCE [LARGE SCALE GENOMIC DNA]</scope>
    <source>
        <strain evidence="4">JCM 31273</strain>
    </source>
</reference>
<evidence type="ECO:0000259" key="1">
    <source>
        <dbReference type="Pfam" id="PF08242"/>
    </source>
</evidence>
<evidence type="ECO:0000313" key="4">
    <source>
        <dbReference type="EMBL" id="MFB9824354.1"/>
    </source>
</evidence>
<dbReference type="InterPro" id="IPR029063">
    <property type="entry name" value="SAM-dependent_MTases_sf"/>
</dbReference>
<dbReference type="InterPro" id="IPR058470">
    <property type="entry name" value="DUF8157_N"/>
</dbReference>
<dbReference type="Proteomes" id="UP001589595">
    <property type="component" value="Unassembled WGS sequence"/>
</dbReference>
<evidence type="ECO:0000259" key="3">
    <source>
        <dbReference type="Pfam" id="PF26487"/>
    </source>
</evidence>
<dbReference type="AlphaFoldDB" id="A0ABD5MPN9"/>